<gene>
    <name evidence="3" type="ORF">GCM10007390_29290</name>
</gene>
<name>A0A8J3G9B6_9BACT</name>
<evidence type="ECO:0000313" key="4">
    <source>
        <dbReference type="Proteomes" id="UP000598271"/>
    </source>
</evidence>
<comment type="caution">
    <text evidence="3">The sequence shown here is derived from an EMBL/GenBank/DDBJ whole genome shotgun (WGS) entry which is preliminary data.</text>
</comment>
<keyword evidence="2" id="KW-0472">Membrane</keyword>
<keyword evidence="2" id="KW-0812">Transmembrane</keyword>
<sequence length="76" mass="8353">MEETHIAHPTTPIEHVSHTHSESNELSSGFYVASFLILLLILGIFGDMLVFILGLLGAVAIYAGYFTEKAANEEHH</sequence>
<keyword evidence="2" id="KW-1133">Transmembrane helix</keyword>
<evidence type="ECO:0000256" key="2">
    <source>
        <dbReference type="SAM" id="Phobius"/>
    </source>
</evidence>
<organism evidence="3 4">
    <name type="scientific">Persicitalea jodogahamensis</name>
    <dbReference type="NCBI Taxonomy" id="402147"/>
    <lineage>
        <taxon>Bacteria</taxon>
        <taxon>Pseudomonadati</taxon>
        <taxon>Bacteroidota</taxon>
        <taxon>Cytophagia</taxon>
        <taxon>Cytophagales</taxon>
        <taxon>Spirosomataceae</taxon>
        <taxon>Persicitalea</taxon>
    </lineage>
</organism>
<feature type="region of interest" description="Disordered" evidence="1">
    <location>
        <begin position="1"/>
        <end position="20"/>
    </location>
</feature>
<dbReference type="EMBL" id="BMXF01000002">
    <property type="protein sequence ID" value="GHB73300.1"/>
    <property type="molecule type" value="Genomic_DNA"/>
</dbReference>
<evidence type="ECO:0000313" key="3">
    <source>
        <dbReference type="EMBL" id="GHB73300.1"/>
    </source>
</evidence>
<dbReference type="AlphaFoldDB" id="A0A8J3G9B6"/>
<protein>
    <submittedName>
        <fullName evidence="3">Uncharacterized protein</fullName>
    </submittedName>
</protein>
<accession>A0A8J3G9B6</accession>
<keyword evidence="4" id="KW-1185">Reference proteome</keyword>
<dbReference type="Proteomes" id="UP000598271">
    <property type="component" value="Unassembled WGS sequence"/>
</dbReference>
<evidence type="ECO:0000256" key="1">
    <source>
        <dbReference type="SAM" id="MobiDB-lite"/>
    </source>
</evidence>
<feature type="transmembrane region" description="Helical" evidence="2">
    <location>
        <begin position="30"/>
        <end position="63"/>
    </location>
</feature>
<proteinExistence type="predicted"/>
<dbReference type="RefSeq" id="WP_189565206.1">
    <property type="nucleotide sequence ID" value="NZ_BMXF01000002.1"/>
</dbReference>
<reference evidence="3 4" key="1">
    <citation type="journal article" date="2014" name="Int. J. Syst. Evol. Microbiol.">
        <title>Complete genome sequence of Corynebacterium casei LMG S-19264T (=DSM 44701T), isolated from a smear-ripened cheese.</title>
        <authorList>
            <consortium name="US DOE Joint Genome Institute (JGI-PGF)"/>
            <person name="Walter F."/>
            <person name="Albersmeier A."/>
            <person name="Kalinowski J."/>
            <person name="Ruckert C."/>
        </authorList>
    </citation>
    <scope>NUCLEOTIDE SEQUENCE [LARGE SCALE GENOMIC DNA]</scope>
    <source>
        <strain evidence="3 4">KCTC 12866</strain>
    </source>
</reference>